<dbReference type="InterPro" id="IPR020846">
    <property type="entry name" value="MFS_dom"/>
</dbReference>
<name>A0A1M7HH73_9FIRM</name>
<feature type="domain" description="Major facilitator superfamily (MFS) profile" evidence="8">
    <location>
        <begin position="7"/>
        <end position="385"/>
    </location>
</feature>
<evidence type="ECO:0000256" key="3">
    <source>
        <dbReference type="ARBA" id="ARBA00022475"/>
    </source>
</evidence>
<feature type="transmembrane region" description="Helical" evidence="7">
    <location>
        <begin position="362"/>
        <end position="382"/>
    </location>
</feature>
<protein>
    <submittedName>
        <fullName evidence="9">Predicted arabinose efflux permease, MFS family</fullName>
    </submittedName>
</protein>
<feature type="transmembrane region" description="Helical" evidence="7">
    <location>
        <begin position="242"/>
        <end position="262"/>
    </location>
</feature>
<keyword evidence="3" id="KW-1003">Cell membrane</keyword>
<keyword evidence="4 7" id="KW-0812">Transmembrane</keyword>
<feature type="transmembrane region" description="Helical" evidence="7">
    <location>
        <begin position="269"/>
        <end position="288"/>
    </location>
</feature>
<dbReference type="InterPro" id="IPR050189">
    <property type="entry name" value="MFS_Efflux_Transporters"/>
</dbReference>
<dbReference type="GO" id="GO:0022857">
    <property type="term" value="F:transmembrane transporter activity"/>
    <property type="evidence" value="ECO:0007669"/>
    <property type="project" value="InterPro"/>
</dbReference>
<feature type="transmembrane region" description="Helical" evidence="7">
    <location>
        <begin position="12"/>
        <end position="32"/>
    </location>
</feature>
<dbReference type="RefSeq" id="WP_073254584.1">
    <property type="nucleotide sequence ID" value="NZ_FRCR01000003.1"/>
</dbReference>
<dbReference type="InterPro" id="IPR011701">
    <property type="entry name" value="MFS"/>
</dbReference>
<dbReference type="EMBL" id="FRCR01000003">
    <property type="protein sequence ID" value="SHM27810.1"/>
    <property type="molecule type" value="Genomic_DNA"/>
</dbReference>
<evidence type="ECO:0000256" key="2">
    <source>
        <dbReference type="ARBA" id="ARBA00022448"/>
    </source>
</evidence>
<comment type="subcellular location">
    <subcellularLocation>
        <location evidence="1">Cell membrane</location>
        <topology evidence="1">Multi-pass membrane protein</topology>
    </subcellularLocation>
</comment>
<dbReference type="PANTHER" id="PTHR43124:SF3">
    <property type="entry name" value="CHLORAMPHENICOL EFFLUX PUMP RV0191"/>
    <property type="match status" value="1"/>
</dbReference>
<evidence type="ECO:0000256" key="1">
    <source>
        <dbReference type="ARBA" id="ARBA00004651"/>
    </source>
</evidence>
<keyword evidence="2" id="KW-0813">Transport</keyword>
<dbReference type="OrthoDB" id="2963740at2"/>
<gene>
    <name evidence="9" type="ORF">SAMN05660826_00648</name>
</gene>
<evidence type="ECO:0000313" key="9">
    <source>
        <dbReference type="EMBL" id="SHM27810.1"/>
    </source>
</evidence>
<proteinExistence type="predicted"/>
<accession>A0A1M7HH73</accession>
<dbReference type="InterPro" id="IPR036259">
    <property type="entry name" value="MFS_trans_sf"/>
</dbReference>
<evidence type="ECO:0000256" key="6">
    <source>
        <dbReference type="ARBA" id="ARBA00023136"/>
    </source>
</evidence>
<keyword evidence="10" id="KW-1185">Reference proteome</keyword>
<dbReference type="AlphaFoldDB" id="A0A1M7HH73"/>
<dbReference type="GO" id="GO:0005886">
    <property type="term" value="C:plasma membrane"/>
    <property type="evidence" value="ECO:0007669"/>
    <property type="project" value="UniProtKB-SubCell"/>
</dbReference>
<dbReference type="Gene3D" id="1.20.1250.20">
    <property type="entry name" value="MFS general substrate transporter like domains"/>
    <property type="match status" value="1"/>
</dbReference>
<dbReference type="Pfam" id="PF07690">
    <property type="entry name" value="MFS_1"/>
    <property type="match status" value="1"/>
</dbReference>
<feature type="transmembrane region" description="Helical" evidence="7">
    <location>
        <begin position="136"/>
        <end position="155"/>
    </location>
</feature>
<feature type="transmembrane region" description="Helical" evidence="7">
    <location>
        <begin position="327"/>
        <end position="347"/>
    </location>
</feature>
<dbReference type="STRING" id="447595.SAMN05660826_00648"/>
<feature type="transmembrane region" description="Helical" evidence="7">
    <location>
        <begin position="44"/>
        <end position="62"/>
    </location>
</feature>
<evidence type="ECO:0000313" key="10">
    <source>
        <dbReference type="Proteomes" id="UP000184375"/>
    </source>
</evidence>
<evidence type="ECO:0000256" key="4">
    <source>
        <dbReference type="ARBA" id="ARBA00022692"/>
    </source>
</evidence>
<organism evidence="9 10">
    <name type="scientific">Caldanaerovirga acetigignens</name>
    <dbReference type="NCBI Taxonomy" id="447595"/>
    <lineage>
        <taxon>Bacteria</taxon>
        <taxon>Bacillati</taxon>
        <taxon>Bacillota</taxon>
        <taxon>Clostridia</taxon>
        <taxon>Thermosediminibacterales</taxon>
        <taxon>Thermosediminibacteraceae</taxon>
        <taxon>Caldanaerovirga</taxon>
    </lineage>
</organism>
<sequence>MEQSKGMVKLAIFSVGILMMGAMAIASGLAVIGQHFSDVPQTSIQLLITIPCLVIIVATPIIGKLQEYVPIKTLVLVGVLCFLVGGIVPAFMNSFSAILVMRAIFGFGVAAAQALSPAMVAANFEGDERANVMGQLTSAQMLGCAAMVLISGYLAMMGWNMTFFVHLIALISLICVAAWLPNVKPMRAAGGQEGKAPEKVNVAGAYGWIFTMFAYFISGMILATYLAFLISEKNVGTAADAGQATMIFAIGGFLMGFVFGKLMQAAKNISLAIGFFMGVLSYLIIAYASNIFMVYVGSLIYGFAVTTIFASIMVGTSSSVNPASVPMAISLVTAGQNLGSFLCPYFITPLAAMLGSNINTNAFIVGAIHFAIMGLIAFFWGVSKNAKTKASLKVDA</sequence>
<feature type="transmembrane region" description="Helical" evidence="7">
    <location>
        <begin position="104"/>
        <end position="124"/>
    </location>
</feature>
<evidence type="ECO:0000259" key="8">
    <source>
        <dbReference type="PROSITE" id="PS50850"/>
    </source>
</evidence>
<evidence type="ECO:0000256" key="5">
    <source>
        <dbReference type="ARBA" id="ARBA00022989"/>
    </source>
</evidence>
<evidence type="ECO:0000256" key="7">
    <source>
        <dbReference type="SAM" id="Phobius"/>
    </source>
</evidence>
<keyword evidence="6 7" id="KW-0472">Membrane</keyword>
<dbReference type="Proteomes" id="UP000184375">
    <property type="component" value="Unassembled WGS sequence"/>
</dbReference>
<feature type="transmembrane region" description="Helical" evidence="7">
    <location>
        <begin position="294"/>
        <end position="315"/>
    </location>
</feature>
<keyword evidence="5 7" id="KW-1133">Transmembrane helix</keyword>
<dbReference type="SUPFAM" id="SSF103473">
    <property type="entry name" value="MFS general substrate transporter"/>
    <property type="match status" value="1"/>
</dbReference>
<dbReference type="PROSITE" id="PS50850">
    <property type="entry name" value="MFS"/>
    <property type="match status" value="1"/>
</dbReference>
<dbReference type="PANTHER" id="PTHR43124">
    <property type="entry name" value="PURINE EFFLUX PUMP PBUE"/>
    <property type="match status" value="1"/>
</dbReference>
<feature type="transmembrane region" description="Helical" evidence="7">
    <location>
        <begin position="74"/>
        <end position="92"/>
    </location>
</feature>
<feature type="transmembrane region" description="Helical" evidence="7">
    <location>
        <begin position="202"/>
        <end position="230"/>
    </location>
</feature>
<feature type="transmembrane region" description="Helical" evidence="7">
    <location>
        <begin position="161"/>
        <end position="181"/>
    </location>
</feature>
<reference evidence="10" key="1">
    <citation type="submission" date="2016-11" db="EMBL/GenBank/DDBJ databases">
        <authorList>
            <person name="Varghese N."/>
            <person name="Submissions S."/>
        </authorList>
    </citation>
    <scope>NUCLEOTIDE SEQUENCE [LARGE SCALE GENOMIC DNA]</scope>
    <source>
        <strain evidence="10">DSM 18802</strain>
    </source>
</reference>